<dbReference type="PANTHER" id="PTHR12110">
    <property type="entry name" value="HYDROXYPYRUVATE ISOMERASE"/>
    <property type="match status" value="1"/>
</dbReference>
<evidence type="ECO:0000259" key="1">
    <source>
        <dbReference type="Pfam" id="PF01261"/>
    </source>
</evidence>
<dbReference type="SUPFAM" id="SSF51658">
    <property type="entry name" value="Xylose isomerase-like"/>
    <property type="match status" value="1"/>
</dbReference>
<organism evidence="2 3">
    <name type="scientific">candidate division KSB3 bacterium</name>
    <dbReference type="NCBI Taxonomy" id="2044937"/>
    <lineage>
        <taxon>Bacteria</taxon>
        <taxon>candidate division KSB3</taxon>
    </lineage>
</organism>
<reference evidence="2 3" key="1">
    <citation type="submission" date="2017-10" db="EMBL/GenBank/DDBJ databases">
        <title>Novel microbial diversity and functional potential in the marine mammal oral microbiome.</title>
        <authorList>
            <person name="Dudek N.K."/>
            <person name="Sun C.L."/>
            <person name="Burstein D."/>
            <person name="Kantor R.S."/>
            <person name="Aliaga Goltsman D.S."/>
            <person name="Bik E.M."/>
            <person name="Thomas B.C."/>
            <person name="Banfield J.F."/>
            <person name="Relman D.A."/>
        </authorList>
    </citation>
    <scope>NUCLEOTIDE SEQUENCE [LARGE SCALE GENOMIC DNA]</scope>
    <source>
        <strain evidence="2">DOLZORAL124_49_17</strain>
    </source>
</reference>
<evidence type="ECO:0000313" key="2">
    <source>
        <dbReference type="EMBL" id="PID58887.1"/>
    </source>
</evidence>
<dbReference type="Gene3D" id="3.20.20.150">
    <property type="entry name" value="Divalent-metal-dependent TIM barrel enzymes"/>
    <property type="match status" value="1"/>
</dbReference>
<dbReference type="EMBL" id="PDPS01000021">
    <property type="protein sequence ID" value="PID58887.1"/>
    <property type="molecule type" value="Genomic_DNA"/>
</dbReference>
<gene>
    <name evidence="2" type="ORF">CSB45_02490</name>
</gene>
<dbReference type="InterPro" id="IPR050312">
    <property type="entry name" value="IolE/XylAMocC-like"/>
</dbReference>
<accession>A0A2G6EAA0</accession>
<dbReference type="AlphaFoldDB" id="A0A2G6EAA0"/>
<feature type="domain" description="Xylose isomerase-like TIM barrel" evidence="1">
    <location>
        <begin position="33"/>
        <end position="262"/>
    </location>
</feature>
<dbReference type="InterPro" id="IPR036237">
    <property type="entry name" value="Xyl_isomerase-like_sf"/>
</dbReference>
<evidence type="ECO:0000313" key="3">
    <source>
        <dbReference type="Proteomes" id="UP000229740"/>
    </source>
</evidence>
<dbReference type="Pfam" id="PF01261">
    <property type="entry name" value="AP_endonuc_2"/>
    <property type="match status" value="1"/>
</dbReference>
<dbReference type="Proteomes" id="UP000229740">
    <property type="component" value="Unassembled WGS sequence"/>
</dbReference>
<protein>
    <recommendedName>
        <fullName evidence="1">Xylose isomerase-like TIM barrel domain-containing protein</fullName>
    </recommendedName>
</protein>
<comment type="caution">
    <text evidence="2">The sequence shown here is derived from an EMBL/GenBank/DDBJ whole genome shotgun (WGS) entry which is preliminary data.</text>
</comment>
<name>A0A2G6EAA0_9BACT</name>
<dbReference type="InterPro" id="IPR013022">
    <property type="entry name" value="Xyl_isomerase-like_TIM-brl"/>
</dbReference>
<proteinExistence type="predicted"/>
<sequence>MKHSRYRFPLSIQTVLPDNYRGDDQFQQNMHTLQELGFSSVELNMAHPKRIDLSDVLDFLKEFDLKFSMFASGLTAKTYGLSLSSEDRGIRQRAVDTCLEIIDFVAGTDAGIILGFFKGGPVPAIADARARFRESIGALLPRATAQKVRLIVEATNRYESAIANSLDETVALIEDFQNPLVRILPDTFHMNIEEADGYAALRRYSDYYDSFHISDNNRYFPGFGAIDFQKVFKLLEELGYTGPVAIEGNIKTSFIDDVTASVEYLKPLLTSE</sequence>